<reference evidence="1" key="2">
    <citation type="journal article" date="2016" name="Fungal Biol.">
        <title>Ochratoxin A production by Penicillium thymicola.</title>
        <authorList>
            <person name="Nguyen H.D.T."/>
            <person name="McMullin D.R."/>
            <person name="Ponomareva E."/>
            <person name="Riley R."/>
            <person name="Pomraning K.R."/>
            <person name="Baker S.E."/>
            <person name="Seifert K.A."/>
        </authorList>
    </citation>
    <scope>NUCLEOTIDE SEQUENCE</scope>
    <source>
        <strain evidence="1">DAOM 180753</strain>
    </source>
</reference>
<dbReference type="InterPro" id="IPR023214">
    <property type="entry name" value="HAD_sf"/>
</dbReference>
<keyword evidence="2" id="KW-1185">Reference proteome</keyword>
<organism evidence="1 2">
    <name type="scientific">Penicillium thymicola</name>
    <dbReference type="NCBI Taxonomy" id="293382"/>
    <lineage>
        <taxon>Eukaryota</taxon>
        <taxon>Fungi</taxon>
        <taxon>Dikarya</taxon>
        <taxon>Ascomycota</taxon>
        <taxon>Pezizomycotina</taxon>
        <taxon>Eurotiomycetes</taxon>
        <taxon>Eurotiomycetidae</taxon>
        <taxon>Eurotiales</taxon>
        <taxon>Aspergillaceae</taxon>
        <taxon>Penicillium</taxon>
    </lineage>
</organism>
<proteinExistence type="predicted"/>
<dbReference type="InterPro" id="IPR036412">
    <property type="entry name" value="HAD-like_sf"/>
</dbReference>
<dbReference type="Gene3D" id="3.40.50.1000">
    <property type="entry name" value="HAD superfamily/HAD-like"/>
    <property type="match status" value="1"/>
</dbReference>
<gene>
    <name evidence="1" type="ORF">VN97_g6605</name>
</gene>
<dbReference type="PANTHER" id="PTHR43611">
    <property type="entry name" value="ALPHA-D-GLUCOSE 1-PHOSPHATE PHOSPHATASE"/>
    <property type="match status" value="1"/>
</dbReference>
<dbReference type="SUPFAM" id="SSF56784">
    <property type="entry name" value="HAD-like"/>
    <property type="match status" value="1"/>
</dbReference>
<dbReference type="EMBL" id="LACB01000194">
    <property type="protein sequence ID" value="KAJ9486740.1"/>
    <property type="molecule type" value="Genomic_DNA"/>
</dbReference>
<reference evidence="1" key="1">
    <citation type="submission" date="2015-06" db="EMBL/GenBank/DDBJ databases">
        <authorList>
            <person name="Nguyen H."/>
        </authorList>
    </citation>
    <scope>NUCLEOTIDE SEQUENCE</scope>
    <source>
        <strain evidence="1">DAOM 180753</strain>
    </source>
</reference>
<comment type="caution">
    <text evidence="1">The sequence shown here is derived from an EMBL/GenBank/DDBJ whole genome shotgun (WGS) entry which is preliminary data.</text>
</comment>
<dbReference type="PANTHER" id="PTHR43611:SF3">
    <property type="entry name" value="FLAVIN MONONUCLEOTIDE HYDROLASE 1, CHLOROPLATIC"/>
    <property type="match status" value="1"/>
</dbReference>
<dbReference type="Proteomes" id="UP001227192">
    <property type="component" value="Unassembled WGS sequence"/>
</dbReference>
<name>A0AAI9TH74_PENTH</name>
<accession>A0AAI9TH74</accession>
<protein>
    <submittedName>
        <fullName evidence="1">Uncharacterized protein</fullName>
    </submittedName>
</protein>
<sequence>MIMNIPQLDFDQLQSMEYEWLLFDAIFASGYVGVRKLDHCFYEQALKGISLASSEAILTDDKKENVLAARKVSMAALLFEGTKADEVG</sequence>
<dbReference type="AlphaFoldDB" id="A0AAI9TH74"/>
<evidence type="ECO:0000313" key="2">
    <source>
        <dbReference type="Proteomes" id="UP001227192"/>
    </source>
</evidence>
<evidence type="ECO:0000313" key="1">
    <source>
        <dbReference type="EMBL" id="KAJ9486740.1"/>
    </source>
</evidence>